<organism evidence="2 3">
    <name type="scientific">Ensete ventricosum</name>
    <name type="common">Abyssinian banana</name>
    <name type="synonym">Musa ensete</name>
    <dbReference type="NCBI Taxonomy" id="4639"/>
    <lineage>
        <taxon>Eukaryota</taxon>
        <taxon>Viridiplantae</taxon>
        <taxon>Streptophyta</taxon>
        <taxon>Embryophyta</taxon>
        <taxon>Tracheophyta</taxon>
        <taxon>Spermatophyta</taxon>
        <taxon>Magnoliopsida</taxon>
        <taxon>Liliopsida</taxon>
        <taxon>Zingiberales</taxon>
        <taxon>Musaceae</taxon>
        <taxon>Ensete</taxon>
    </lineage>
</organism>
<dbReference type="Proteomes" id="UP000287651">
    <property type="component" value="Unassembled WGS sequence"/>
</dbReference>
<dbReference type="AlphaFoldDB" id="A0A426X025"/>
<protein>
    <submittedName>
        <fullName evidence="2">Uncharacterized protein</fullName>
    </submittedName>
</protein>
<evidence type="ECO:0000313" key="3">
    <source>
        <dbReference type="Proteomes" id="UP000287651"/>
    </source>
</evidence>
<evidence type="ECO:0000256" key="1">
    <source>
        <dbReference type="SAM" id="SignalP"/>
    </source>
</evidence>
<proteinExistence type="predicted"/>
<evidence type="ECO:0000313" key="2">
    <source>
        <dbReference type="EMBL" id="RRT32824.1"/>
    </source>
</evidence>
<comment type="caution">
    <text evidence="2">The sequence shown here is derived from an EMBL/GenBank/DDBJ whole genome shotgun (WGS) entry which is preliminary data.</text>
</comment>
<name>A0A426X025_ENSVE</name>
<reference evidence="2 3" key="1">
    <citation type="journal article" date="2014" name="Agronomy (Basel)">
        <title>A Draft Genome Sequence for Ensete ventricosum, the Drought-Tolerant Tree Against Hunger.</title>
        <authorList>
            <person name="Harrison J."/>
            <person name="Moore K.A."/>
            <person name="Paszkiewicz K."/>
            <person name="Jones T."/>
            <person name="Grant M."/>
            <person name="Ambacheew D."/>
            <person name="Muzemil S."/>
            <person name="Studholme D.J."/>
        </authorList>
    </citation>
    <scope>NUCLEOTIDE SEQUENCE [LARGE SCALE GENOMIC DNA]</scope>
</reference>
<dbReference type="EMBL" id="AMZH03030600">
    <property type="protein sequence ID" value="RRT32824.1"/>
    <property type="molecule type" value="Genomic_DNA"/>
</dbReference>
<keyword evidence="1" id="KW-0732">Signal</keyword>
<gene>
    <name evidence="2" type="ORF">B296_00035424</name>
</gene>
<accession>A0A426X025</accession>
<feature type="signal peptide" evidence="1">
    <location>
        <begin position="1"/>
        <end position="25"/>
    </location>
</feature>
<sequence length="61" mass="6885">MKNLWNDIIPLLFLQEFIFLTSVQGKLRASGLCFHLLCRLPSYGLDTSPSSTQVVPPLDLH</sequence>
<feature type="chain" id="PRO_5019333423" evidence="1">
    <location>
        <begin position="26"/>
        <end position="61"/>
    </location>
</feature>